<dbReference type="GO" id="GO:0016301">
    <property type="term" value="F:kinase activity"/>
    <property type="evidence" value="ECO:0007669"/>
    <property type="project" value="UniProtKB-KW"/>
</dbReference>
<dbReference type="EMBL" id="PVTE01000015">
    <property type="protein sequence ID" value="PRY34943.1"/>
    <property type="molecule type" value="Genomic_DNA"/>
</dbReference>
<keyword evidence="1" id="KW-0418">Kinase</keyword>
<dbReference type="OrthoDB" id="2041081at2"/>
<dbReference type="Proteomes" id="UP000238375">
    <property type="component" value="Unassembled WGS sequence"/>
</dbReference>
<accession>A0A2T0SNJ6</accession>
<evidence type="ECO:0000313" key="1">
    <source>
        <dbReference type="EMBL" id="PRY34943.1"/>
    </source>
</evidence>
<dbReference type="RefSeq" id="WP_106139100.1">
    <property type="nucleotide sequence ID" value="NZ_PVTE01000015.1"/>
</dbReference>
<sequence length="683" mass="79542">MEAVISNNEFITNIAGRVRNLNLPLKKALWPLFEVVSNSIHAIEELGPSKKGRINITLDREGHDEALVSLGDVNQYFIKSFIITDNGIGFNERNYKSFLTAESDYKEDKGSKGIGRFVCLKAFKKIEYSSTYQNNLGETEIRNFTLKAYGKGFDEEPIVKSEARKESGTKVILNSFYDEYKNHCPKSIDEIAELIIEHFFIYFIEGKCPIITIIDTNGNQVTLQEKFGIDLLPNLIKRTFKIKNTEFTLNLLLVDKTEGGHRVHYCGNSRDVVNEPISKYIPDLKSNVYLVESDQKNLKVYITSTYLDNNVGNERTRFNFPDNEEDAPYDYIVTFEDIKKQIEHELEEELKIPLAALREQKMASVKKHVEQYAPQFKYVLKYKEDEVKKLPATLTGEKLDVELFKIQQKLELDTKILGNEVLNGHDYKNVEEYQKAYDQYLEQSNDIGKSNLVKYVIHRRAIIDLLNKYLGEEGDKFQSEKTIHEIFFPIKKESDDVKYEQQNLWLIDERLAYHYYLASDKPMADMPVLENIKTTDRPDLFIFNSSFAFVNEEAPFNSFIIVEFKKPERNDYSDRDEKKNPVDQVIDYIGKLRSGSALDRRGKFIQVSDKDKIPFYAYVICDFNPKLINILTTRDYIITPDGMGYFYYHKQFNAYIEVISYQKLVKDARNRNRILFERLGISV</sequence>
<name>A0A2T0SNJ6_9BACT</name>
<proteinExistence type="predicted"/>
<protein>
    <submittedName>
        <fullName evidence="1">Histidine kinase/DNA gyrase B/HSP90-like ATPase</fullName>
    </submittedName>
</protein>
<gene>
    <name evidence="1" type="ORF">CLV58_11525</name>
</gene>
<dbReference type="Gene3D" id="3.30.565.10">
    <property type="entry name" value="Histidine kinase-like ATPase, C-terminal domain"/>
    <property type="match status" value="1"/>
</dbReference>
<comment type="caution">
    <text evidence="1">The sequence shown here is derived from an EMBL/GenBank/DDBJ whole genome shotgun (WGS) entry which is preliminary data.</text>
</comment>
<evidence type="ECO:0000313" key="2">
    <source>
        <dbReference type="Proteomes" id="UP000238375"/>
    </source>
</evidence>
<keyword evidence="2" id="KW-1185">Reference proteome</keyword>
<dbReference type="InterPro" id="IPR036890">
    <property type="entry name" value="HATPase_C_sf"/>
</dbReference>
<organism evidence="1 2">
    <name type="scientific">Spirosoma oryzae</name>
    <dbReference type="NCBI Taxonomy" id="1469603"/>
    <lineage>
        <taxon>Bacteria</taxon>
        <taxon>Pseudomonadati</taxon>
        <taxon>Bacteroidota</taxon>
        <taxon>Cytophagia</taxon>
        <taxon>Cytophagales</taxon>
        <taxon>Cytophagaceae</taxon>
        <taxon>Spirosoma</taxon>
    </lineage>
</organism>
<dbReference type="SUPFAM" id="SSF55874">
    <property type="entry name" value="ATPase domain of HSP90 chaperone/DNA topoisomerase II/histidine kinase"/>
    <property type="match status" value="1"/>
</dbReference>
<reference evidence="1 2" key="1">
    <citation type="submission" date="2018-03" db="EMBL/GenBank/DDBJ databases">
        <title>Genomic Encyclopedia of Archaeal and Bacterial Type Strains, Phase II (KMG-II): from individual species to whole genera.</title>
        <authorList>
            <person name="Goeker M."/>
        </authorList>
    </citation>
    <scope>NUCLEOTIDE SEQUENCE [LARGE SCALE GENOMIC DNA]</scope>
    <source>
        <strain evidence="1 2">DSM 28354</strain>
    </source>
</reference>
<keyword evidence="1" id="KW-0808">Transferase</keyword>
<dbReference type="AlphaFoldDB" id="A0A2T0SNJ6"/>